<keyword evidence="4 12" id="KW-0547">Nucleotide-binding</keyword>
<evidence type="ECO:0000256" key="5">
    <source>
        <dbReference type="ARBA" id="ARBA00022801"/>
    </source>
</evidence>
<dbReference type="InterPro" id="IPR041222">
    <property type="entry name" value="PriA_3primeBD"/>
</dbReference>
<dbReference type="EC" id="5.6.2.4" evidence="12"/>
<dbReference type="PANTHER" id="PTHR30580">
    <property type="entry name" value="PRIMOSOMAL PROTEIN N"/>
    <property type="match status" value="1"/>
</dbReference>
<evidence type="ECO:0000256" key="10">
    <source>
        <dbReference type="ARBA" id="ARBA00023235"/>
    </source>
</evidence>
<dbReference type="InterPro" id="IPR027417">
    <property type="entry name" value="P-loop_NTPase"/>
</dbReference>
<dbReference type="GO" id="GO:0003677">
    <property type="term" value="F:DNA binding"/>
    <property type="evidence" value="ECO:0007669"/>
    <property type="project" value="UniProtKB-UniRule"/>
</dbReference>
<keyword evidence="7 12" id="KW-0862">Zinc</keyword>
<dbReference type="NCBIfam" id="TIGR00595">
    <property type="entry name" value="priA"/>
    <property type="match status" value="1"/>
</dbReference>
<dbReference type="InterPro" id="IPR014001">
    <property type="entry name" value="Helicase_ATP-bd"/>
</dbReference>
<dbReference type="EMBL" id="QPGB01000006">
    <property type="protein sequence ID" value="RCS56653.1"/>
    <property type="molecule type" value="Genomic_DNA"/>
</dbReference>
<proteinExistence type="inferred from homology"/>
<feature type="binding site" evidence="12">
    <location>
        <position position="425"/>
    </location>
    <ligand>
        <name>Zn(2+)</name>
        <dbReference type="ChEBI" id="CHEBI:29105"/>
        <label>2</label>
    </ligand>
</feature>
<evidence type="ECO:0000256" key="6">
    <source>
        <dbReference type="ARBA" id="ARBA00022806"/>
    </source>
</evidence>
<feature type="binding site" evidence="12">
    <location>
        <position position="422"/>
    </location>
    <ligand>
        <name>Zn(2+)</name>
        <dbReference type="ChEBI" id="CHEBI:29105"/>
        <label>2</label>
    </ligand>
</feature>
<feature type="binding site" evidence="12">
    <location>
        <position position="438"/>
    </location>
    <ligand>
        <name>Zn(2+)</name>
        <dbReference type="ChEBI" id="CHEBI:29105"/>
        <label>1</label>
    </ligand>
</feature>
<evidence type="ECO:0000313" key="16">
    <source>
        <dbReference type="Proteomes" id="UP000252357"/>
    </source>
</evidence>
<keyword evidence="16" id="KW-1185">Reference proteome</keyword>
<dbReference type="Pfam" id="PF00271">
    <property type="entry name" value="Helicase_C"/>
    <property type="match status" value="1"/>
</dbReference>
<dbReference type="InterPro" id="IPR042115">
    <property type="entry name" value="PriA_3primeBD_sf"/>
</dbReference>
<dbReference type="InterPro" id="IPR040498">
    <property type="entry name" value="PriA_CRR"/>
</dbReference>
<evidence type="ECO:0000256" key="12">
    <source>
        <dbReference type="HAMAP-Rule" id="MF_00983"/>
    </source>
</evidence>
<name>A0A368KZ56_9BURK</name>
<feature type="binding site" evidence="12">
    <location>
        <position position="435"/>
    </location>
    <ligand>
        <name>Zn(2+)</name>
        <dbReference type="ChEBI" id="CHEBI:29105"/>
        <label>1</label>
    </ligand>
</feature>
<dbReference type="Gene3D" id="3.40.1440.60">
    <property type="entry name" value="PriA, 3(prime) DNA-binding domain"/>
    <property type="match status" value="1"/>
</dbReference>
<dbReference type="CDD" id="cd18804">
    <property type="entry name" value="SF2_C_priA"/>
    <property type="match status" value="1"/>
</dbReference>
<comment type="caution">
    <text evidence="15">The sequence shown here is derived from an EMBL/GenBank/DDBJ whole genome shotgun (WGS) entry which is preliminary data.</text>
</comment>
<comment type="cofactor">
    <cofactor evidence="12">
        <name>Zn(2+)</name>
        <dbReference type="ChEBI" id="CHEBI:29105"/>
    </cofactor>
    <text evidence="12">Binds 2 zinc ions per subunit.</text>
</comment>
<evidence type="ECO:0000256" key="4">
    <source>
        <dbReference type="ARBA" id="ARBA00022741"/>
    </source>
</evidence>
<dbReference type="SMART" id="SM00490">
    <property type="entry name" value="HELICc"/>
    <property type="match status" value="1"/>
</dbReference>
<feature type="domain" description="Helicase C-terminal" evidence="14">
    <location>
        <begin position="417"/>
        <end position="587"/>
    </location>
</feature>
<reference evidence="15 16" key="1">
    <citation type="journal article" date="2018" name="Int. J. Syst. Evol. Microbiol.">
        <title>Parvibium lacunae gen. nov., sp. nov., a new member of the family Alcaligenaceae isolated from a freshwater pond.</title>
        <authorList>
            <person name="Chen W.M."/>
            <person name="Xie P.B."/>
            <person name="Hsu M.Y."/>
            <person name="Sheu S.Y."/>
        </authorList>
    </citation>
    <scope>NUCLEOTIDE SEQUENCE [LARGE SCALE GENOMIC DNA]</scope>
    <source>
        <strain evidence="15 16">KMB9</strain>
    </source>
</reference>
<keyword evidence="10 12" id="KW-0413">Isomerase</keyword>
<evidence type="ECO:0000256" key="9">
    <source>
        <dbReference type="ARBA" id="ARBA00023125"/>
    </source>
</evidence>
<evidence type="ECO:0000313" key="15">
    <source>
        <dbReference type="EMBL" id="RCS56653.1"/>
    </source>
</evidence>
<dbReference type="InterPro" id="IPR005259">
    <property type="entry name" value="PriA"/>
</dbReference>
<comment type="catalytic activity">
    <reaction evidence="12">
        <text>Couples ATP hydrolysis with the unwinding of duplex DNA by translocating in the 3'-5' direction.</text>
        <dbReference type="EC" id="5.6.2.4"/>
    </reaction>
</comment>
<accession>A0A368KZ56</accession>
<dbReference type="InterPro" id="IPR001650">
    <property type="entry name" value="Helicase_C-like"/>
</dbReference>
<evidence type="ECO:0000259" key="13">
    <source>
        <dbReference type="PROSITE" id="PS51192"/>
    </source>
</evidence>
<dbReference type="Pfam" id="PF00270">
    <property type="entry name" value="DEAD"/>
    <property type="match status" value="1"/>
</dbReference>
<evidence type="ECO:0000259" key="14">
    <source>
        <dbReference type="PROSITE" id="PS51194"/>
    </source>
</evidence>
<comment type="catalytic activity">
    <reaction evidence="11 12">
        <text>ATP + H2O = ADP + phosphate + H(+)</text>
        <dbReference type="Rhea" id="RHEA:13065"/>
        <dbReference type="ChEBI" id="CHEBI:15377"/>
        <dbReference type="ChEBI" id="CHEBI:15378"/>
        <dbReference type="ChEBI" id="CHEBI:30616"/>
        <dbReference type="ChEBI" id="CHEBI:43474"/>
        <dbReference type="ChEBI" id="CHEBI:456216"/>
        <dbReference type="EC" id="5.6.2.4"/>
    </reaction>
</comment>
<keyword evidence="2 12" id="KW-0235">DNA replication</keyword>
<dbReference type="GO" id="GO:0006302">
    <property type="term" value="P:double-strand break repair"/>
    <property type="evidence" value="ECO:0007669"/>
    <property type="project" value="InterPro"/>
</dbReference>
<dbReference type="HAMAP" id="MF_00983">
    <property type="entry name" value="PriA"/>
    <property type="match status" value="1"/>
</dbReference>
<dbReference type="GO" id="GO:0043138">
    <property type="term" value="F:3'-5' DNA helicase activity"/>
    <property type="evidence" value="ECO:0007669"/>
    <property type="project" value="UniProtKB-EC"/>
</dbReference>
<dbReference type="GO" id="GO:0006269">
    <property type="term" value="P:DNA replication, synthesis of primer"/>
    <property type="evidence" value="ECO:0007669"/>
    <property type="project" value="UniProtKB-KW"/>
</dbReference>
<dbReference type="Pfam" id="PF18319">
    <property type="entry name" value="Zn_ribbon_PriA"/>
    <property type="match status" value="1"/>
</dbReference>
<evidence type="ECO:0000256" key="8">
    <source>
        <dbReference type="ARBA" id="ARBA00022840"/>
    </source>
</evidence>
<dbReference type="Pfam" id="PF17764">
    <property type="entry name" value="PriA_3primeBD"/>
    <property type="match status" value="1"/>
</dbReference>
<keyword evidence="5 12" id="KW-0378">Hydrolase</keyword>
<organism evidence="15 16">
    <name type="scientific">Parvibium lacunae</name>
    <dbReference type="NCBI Taxonomy" id="1888893"/>
    <lineage>
        <taxon>Bacteria</taxon>
        <taxon>Pseudomonadati</taxon>
        <taxon>Pseudomonadota</taxon>
        <taxon>Betaproteobacteria</taxon>
        <taxon>Burkholderiales</taxon>
        <taxon>Alcaligenaceae</taxon>
        <taxon>Parvibium</taxon>
    </lineage>
</organism>
<keyword evidence="9 12" id="KW-0238">DNA-binding</keyword>
<comment type="function">
    <text evidence="12">Initiates the restart of stalled replication forks, which reloads the replicative helicase on sites other than the origin of replication. Recognizes and binds to abandoned replication forks and remodels them to uncover a helicase loading site. Promotes assembly of the primosome at these replication forks.</text>
</comment>
<dbReference type="Proteomes" id="UP000252357">
    <property type="component" value="Unassembled WGS sequence"/>
</dbReference>
<dbReference type="RefSeq" id="WP_114403625.1">
    <property type="nucleotide sequence ID" value="NZ_QPGB01000006.1"/>
</dbReference>
<dbReference type="Pfam" id="PF18074">
    <property type="entry name" value="PriA_C"/>
    <property type="match status" value="1"/>
</dbReference>
<dbReference type="InterPro" id="IPR041236">
    <property type="entry name" value="PriA_C"/>
</dbReference>
<dbReference type="GO" id="GO:0006310">
    <property type="term" value="P:DNA recombination"/>
    <property type="evidence" value="ECO:0007669"/>
    <property type="project" value="InterPro"/>
</dbReference>
<dbReference type="InterPro" id="IPR011545">
    <property type="entry name" value="DEAD/DEAH_box_helicase_dom"/>
</dbReference>
<keyword evidence="6 12" id="KW-0347">Helicase</keyword>
<keyword evidence="3 12" id="KW-0479">Metal-binding</keyword>
<dbReference type="GO" id="GO:0005524">
    <property type="term" value="F:ATP binding"/>
    <property type="evidence" value="ECO:0007669"/>
    <property type="project" value="UniProtKB-UniRule"/>
</dbReference>
<keyword evidence="1 12" id="KW-0639">Primosome</keyword>
<feature type="binding site" evidence="12">
    <location>
        <position position="398"/>
    </location>
    <ligand>
        <name>Zn(2+)</name>
        <dbReference type="ChEBI" id="CHEBI:29105"/>
        <label>1</label>
    </ligand>
</feature>
<dbReference type="FunFam" id="3.40.1440.60:FF:000001">
    <property type="entry name" value="Primosomal protein N"/>
    <property type="match status" value="1"/>
</dbReference>
<dbReference type="Gene3D" id="3.40.50.300">
    <property type="entry name" value="P-loop containing nucleotide triphosphate hydrolases"/>
    <property type="match status" value="2"/>
</dbReference>
<dbReference type="SMART" id="SM00487">
    <property type="entry name" value="DEXDc"/>
    <property type="match status" value="1"/>
</dbReference>
<feature type="binding site" evidence="12">
    <location>
        <position position="404"/>
    </location>
    <ligand>
        <name>Zn(2+)</name>
        <dbReference type="ChEBI" id="CHEBI:29105"/>
        <label>2</label>
    </ligand>
</feature>
<comment type="similarity">
    <text evidence="12">Belongs to the helicase family. PriA subfamily.</text>
</comment>
<dbReference type="NCBIfam" id="NF004067">
    <property type="entry name" value="PRK05580.1-4"/>
    <property type="match status" value="1"/>
</dbReference>
<feature type="binding site" evidence="12">
    <location>
        <position position="407"/>
    </location>
    <ligand>
        <name>Zn(2+)</name>
        <dbReference type="ChEBI" id="CHEBI:29105"/>
        <label>2</label>
    </ligand>
</feature>
<evidence type="ECO:0000256" key="7">
    <source>
        <dbReference type="ARBA" id="ARBA00022833"/>
    </source>
</evidence>
<dbReference type="PANTHER" id="PTHR30580:SF0">
    <property type="entry name" value="PRIMOSOMAL PROTEIN N"/>
    <property type="match status" value="1"/>
</dbReference>
<dbReference type="FunFam" id="3.40.50.300:FF:000489">
    <property type="entry name" value="Primosome assembly protein PriA"/>
    <property type="match status" value="1"/>
</dbReference>
<keyword evidence="8 12" id="KW-0067">ATP-binding</keyword>
<dbReference type="GO" id="GO:0006270">
    <property type="term" value="P:DNA replication initiation"/>
    <property type="evidence" value="ECO:0007669"/>
    <property type="project" value="TreeGrafter"/>
</dbReference>
<protein>
    <recommendedName>
        <fullName evidence="12">Replication restart protein PriA</fullName>
    </recommendedName>
    <alternativeName>
        <fullName evidence="12">ATP-dependent DNA helicase PriA</fullName>
        <ecNumber evidence="12">5.6.2.4</ecNumber>
    </alternativeName>
    <alternativeName>
        <fullName evidence="12">DNA 3'-5' helicase PriA</fullName>
    </alternativeName>
</protein>
<feature type="domain" description="Helicase ATP-binding" evidence="13">
    <location>
        <begin position="168"/>
        <end position="335"/>
    </location>
</feature>
<dbReference type="GO" id="GO:1990077">
    <property type="term" value="C:primosome complex"/>
    <property type="evidence" value="ECO:0007669"/>
    <property type="project" value="UniProtKB-UniRule"/>
</dbReference>
<dbReference type="SUPFAM" id="SSF52540">
    <property type="entry name" value="P-loop containing nucleoside triphosphate hydrolases"/>
    <property type="match status" value="2"/>
</dbReference>
<gene>
    <name evidence="12" type="primary">priA</name>
    <name evidence="15" type="ORF">DU000_11900</name>
</gene>
<dbReference type="GO" id="GO:0016887">
    <property type="term" value="F:ATP hydrolysis activity"/>
    <property type="evidence" value="ECO:0007669"/>
    <property type="project" value="RHEA"/>
</dbReference>
<sequence length="686" mass="75564">MQSPLLIAQVVLDVPLPGPFDYLLTAPCEHRQDLRGRRVLVPWGKQTKIGLIWDTQTQTEQPVNKLKAILAVLDDIPALDTTWRALMSSVAAYYHKPLGEVALQALPVLLRRAEPYRRATGHPPASRSIKLLEKRVQKWLAQPSSPSPSLAKTLNSAQQAALAVVQGALAAGRFQCYLLHGITGSGKTEVYLQALAECLARGQQALLLVPEINLTPQLEATLQARFPQHPIALLHSGRSDGERAVAWLAACRGETALMVGTRLAVLTPCPNLGLIIVDEEHDPSYKQQEGVRYSARDVAILRAQQLGIPIVLGSATPALESWQHSQTGRYHALPLPERAIVAAQLPQIQLIDIRAGKLQHGLSQAALAALAENLTRQQTSLVFMNRRGFAPVLQCQQCGWVSQCRHCSAYSVFHKADGRLHCHHCGWQAIVPKHCPQCGNLDIIPLGYGTQRIEDFLRQHFPAARIIRIDADSTKGKVGAQPLLAQVHAGEADILIGTQMVAKGHDFKNLSLVVALNVDSALFAQDFRAPERLFAQLMQVAGRAGRDGLPSQMLIQTQYTDHPLFNALQQHDYPSFATQQLAERESAQLPPFAYQALFRAEAPNLSDAIAFLQALQQQLAQQALLRVYEPVPLNLVRVAGKERAQLLIEANQRPPLHLALKEALVYLASQKKSRVKWSLDIDPQEI</sequence>
<evidence type="ECO:0000256" key="1">
    <source>
        <dbReference type="ARBA" id="ARBA00022515"/>
    </source>
</evidence>
<feature type="binding site" evidence="12">
    <location>
        <position position="395"/>
    </location>
    <ligand>
        <name>Zn(2+)</name>
        <dbReference type="ChEBI" id="CHEBI:29105"/>
        <label>1</label>
    </ligand>
</feature>
<evidence type="ECO:0000256" key="3">
    <source>
        <dbReference type="ARBA" id="ARBA00022723"/>
    </source>
</evidence>
<comment type="subunit">
    <text evidence="12">Component of the replication restart primosome.</text>
</comment>
<dbReference type="PROSITE" id="PS51192">
    <property type="entry name" value="HELICASE_ATP_BIND_1"/>
    <property type="match status" value="1"/>
</dbReference>
<dbReference type="GO" id="GO:0008270">
    <property type="term" value="F:zinc ion binding"/>
    <property type="evidence" value="ECO:0007669"/>
    <property type="project" value="UniProtKB-UniRule"/>
</dbReference>
<dbReference type="PROSITE" id="PS51194">
    <property type="entry name" value="HELICASE_CTER"/>
    <property type="match status" value="1"/>
</dbReference>
<dbReference type="AlphaFoldDB" id="A0A368KZ56"/>
<dbReference type="OrthoDB" id="9759544at2"/>
<evidence type="ECO:0000256" key="11">
    <source>
        <dbReference type="ARBA" id="ARBA00048988"/>
    </source>
</evidence>
<evidence type="ECO:0000256" key="2">
    <source>
        <dbReference type="ARBA" id="ARBA00022705"/>
    </source>
</evidence>
<dbReference type="CDD" id="cd17929">
    <property type="entry name" value="DEXHc_priA"/>
    <property type="match status" value="1"/>
</dbReference>